<evidence type="ECO:0000313" key="2">
    <source>
        <dbReference type="Proteomes" id="UP000308186"/>
    </source>
</evidence>
<organism evidence="1 2">
    <name type="scientific">Streptococcus salivarius</name>
    <dbReference type="NCBI Taxonomy" id="1304"/>
    <lineage>
        <taxon>Bacteria</taxon>
        <taxon>Bacillati</taxon>
        <taxon>Bacillota</taxon>
        <taxon>Bacilli</taxon>
        <taxon>Lactobacillales</taxon>
        <taxon>Streptococcaceae</taxon>
        <taxon>Streptococcus</taxon>
    </lineage>
</organism>
<proteinExistence type="predicted"/>
<reference evidence="1 2" key="1">
    <citation type="submission" date="2019-06" db="EMBL/GenBank/DDBJ databases">
        <title>Genome Announcement To Ensure Probiotic Safety of Streptococcus salivarius UBSS01.</title>
        <authorList>
            <person name="Sulthana A."/>
            <person name="Lakshmi S.G."/>
            <person name="Madempudi R.S."/>
        </authorList>
    </citation>
    <scope>NUCLEOTIDE SEQUENCE [LARGE SCALE GENOMIC DNA]</scope>
    <source>
        <strain evidence="1 2">UBSS01</strain>
    </source>
</reference>
<dbReference type="AlphaFoldDB" id="A0AAX2UZP7"/>
<dbReference type="EMBL" id="VDCW01000025">
    <property type="protein sequence ID" value="TNF65667.1"/>
    <property type="molecule type" value="Genomic_DNA"/>
</dbReference>
<evidence type="ECO:0008006" key="3">
    <source>
        <dbReference type="Google" id="ProtNLM"/>
    </source>
</evidence>
<accession>A0AAX2UZP7</accession>
<gene>
    <name evidence="1" type="ORF">FBF48_10370</name>
</gene>
<dbReference type="RefSeq" id="WP_139724886.1">
    <property type="nucleotide sequence ID" value="NZ_VDCW01000025.1"/>
</dbReference>
<protein>
    <recommendedName>
        <fullName evidence="3">Dipeptidase</fullName>
    </recommendedName>
</protein>
<evidence type="ECO:0000313" key="1">
    <source>
        <dbReference type="EMBL" id="TNF65667.1"/>
    </source>
</evidence>
<sequence length="77" mass="8719">MPNPVTTAALEDAARDAVLHHRGKSKAPHDNPLVNMLMPYVNWSEKWQENEWGYVMEGHTATIALNLFKSESTQSVR</sequence>
<name>A0AAX2UZP7_STRSL</name>
<dbReference type="Proteomes" id="UP000308186">
    <property type="component" value="Unassembled WGS sequence"/>
</dbReference>
<comment type="caution">
    <text evidence="1">The sequence shown here is derived from an EMBL/GenBank/DDBJ whole genome shotgun (WGS) entry which is preliminary data.</text>
</comment>